<dbReference type="EMBL" id="JACDZE010000001">
    <property type="protein sequence ID" value="MBA5629353.1"/>
    <property type="molecule type" value="Genomic_DNA"/>
</dbReference>
<dbReference type="AlphaFoldDB" id="A0A838ZRU9"/>
<organism evidence="7 8">
    <name type="scientific">Moheibacter lacus</name>
    <dbReference type="NCBI Taxonomy" id="2745851"/>
    <lineage>
        <taxon>Bacteria</taxon>
        <taxon>Pseudomonadati</taxon>
        <taxon>Bacteroidota</taxon>
        <taxon>Flavobacteriia</taxon>
        <taxon>Flavobacteriales</taxon>
        <taxon>Weeksellaceae</taxon>
        <taxon>Moheibacter</taxon>
    </lineage>
</organism>
<dbReference type="PANTHER" id="PTHR30329">
    <property type="entry name" value="STATOR ELEMENT OF FLAGELLAR MOTOR COMPLEX"/>
    <property type="match status" value="1"/>
</dbReference>
<feature type="region of interest" description="Disordered" evidence="5">
    <location>
        <begin position="84"/>
        <end position="104"/>
    </location>
</feature>
<dbReference type="CDD" id="cd07185">
    <property type="entry name" value="OmpA_C-like"/>
    <property type="match status" value="1"/>
</dbReference>
<gene>
    <name evidence="7" type="ORF">HU137_06150</name>
</gene>
<dbReference type="Gene3D" id="3.30.1330.60">
    <property type="entry name" value="OmpA-like domain"/>
    <property type="match status" value="1"/>
</dbReference>
<comment type="subcellular location">
    <subcellularLocation>
        <location evidence="1">Cell outer membrane</location>
    </subcellularLocation>
</comment>
<dbReference type="InterPro" id="IPR036737">
    <property type="entry name" value="OmpA-like_sf"/>
</dbReference>
<comment type="caution">
    <text evidence="7">The sequence shown here is derived from an EMBL/GenBank/DDBJ whole genome shotgun (WGS) entry which is preliminary data.</text>
</comment>
<dbReference type="InterPro" id="IPR006665">
    <property type="entry name" value="OmpA-like"/>
</dbReference>
<feature type="domain" description="OmpA-like" evidence="6">
    <location>
        <begin position="1"/>
        <end position="104"/>
    </location>
</feature>
<dbReference type="PANTHER" id="PTHR30329:SF21">
    <property type="entry name" value="LIPOPROTEIN YIAD-RELATED"/>
    <property type="match status" value="1"/>
</dbReference>
<proteinExistence type="predicted"/>
<evidence type="ECO:0000313" key="8">
    <source>
        <dbReference type="Proteomes" id="UP000552241"/>
    </source>
</evidence>
<dbReference type="PRINTS" id="PR01021">
    <property type="entry name" value="OMPADOMAIN"/>
</dbReference>
<dbReference type="GO" id="GO:0009279">
    <property type="term" value="C:cell outer membrane"/>
    <property type="evidence" value="ECO:0007669"/>
    <property type="project" value="UniProtKB-SubCell"/>
</dbReference>
<evidence type="ECO:0000256" key="3">
    <source>
        <dbReference type="ARBA" id="ARBA00023237"/>
    </source>
</evidence>
<dbReference type="SUPFAM" id="SSF103088">
    <property type="entry name" value="OmpA-like"/>
    <property type="match status" value="1"/>
</dbReference>
<sequence length="104" mass="11471">MIYFQTGSDKLVPASTQSLDVIAQYLKATEGNYEIQGHTDDVGTDANNLTLSQKRAQTVFDYLVSKGVNGSRLKAVGYGEAQPKYDNKTADGRAQNRRIEIVKQ</sequence>
<keyword evidence="8" id="KW-1185">Reference proteome</keyword>
<name>A0A838ZRU9_9FLAO</name>
<evidence type="ECO:0000313" key="7">
    <source>
        <dbReference type="EMBL" id="MBA5629353.1"/>
    </source>
</evidence>
<keyword evidence="3" id="KW-0998">Cell outer membrane</keyword>
<evidence type="ECO:0000259" key="6">
    <source>
        <dbReference type="PROSITE" id="PS51123"/>
    </source>
</evidence>
<dbReference type="Proteomes" id="UP000552241">
    <property type="component" value="Unassembled WGS sequence"/>
</dbReference>
<reference evidence="7 8" key="1">
    <citation type="submission" date="2020-07" db="EMBL/GenBank/DDBJ databases">
        <title>Moheibacter lacus sp. nov., a member of the family Flavobacteriaceae isolated from freshwater lake sediment.</title>
        <authorList>
            <person name="Liu Y."/>
        </authorList>
    </citation>
    <scope>NUCLEOTIDE SEQUENCE [LARGE SCALE GENOMIC DNA]</scope>
    <source>
        <strain evidence="7 8">BDHS18</strain>
    </source>
</reference>
<dbReference type="InterPro" id="IPR006664">
    <property type="entry name" value="OMP_bac"/>
</dbReference>
<dbReference type="InterPro" id="IPR050330">
    <property type="entry name" value="Bact_OuterMem_StrucFunc"/>
</dbReference>
<evidence type="ECO:0000256" key="2">
    <source>
        <dbReference type="ARBA" id="ARBA00023136"/>
    </source>
</evidence>
<dbReference type="Pfam" id="PF00691">
    <property type="entry name" value="OmpA"/>
    <property type="match status" value="1"/>
</dbReference>
<accession>A0A838ZRU9</accession>
<evidence type="ECO:0000256" key="1">
    <source>
        <dbReference type="ARBA" id="ARBA00004442"/>
    </source>
</evidence>
<dbReference type="PROSITE" id="PS51123">
    <property type="entry name" value="OMPA_2"/>
    <property type="match status" value="1"/>
</dbReference>
<evidence type="ECO:0000256" key="4">
    <source>
        <dbReference type="PROSITE-ProRule" id="PRU00473"/>
    </source>
</evidence>
<protein>
    <submittedName>
        <fullName evidence="7">OmpA family protein</fullName>
    </submittedName>
</protein>
<keyword evidence="2 4" id="KW-0472">Membrane</keyword>
<evidence type="ECO:0000256" key="5">
    <source>
        <dbReference type="SAM" id="MobiDB-lite"/>
    </source>
</evidence>